<keyword evidence="4" id="KW-1185">Reference proteome</keyword>
<reference evidence="3" key="1">
    <citation type="submission" date="2022-09" db="EMBL/GenBank/DDBJ databases">
        <authorList>
            <person name="De Moura G.S."/>
            <person name="Carvalho E."/>
            <person name="Ramos Sanchez E.M."/>
            <person name="Sellera F.P."/>
            <person name="Marques M.F.S."/>
            <person name="Heinemann M.B."/>
            <person name="De Vliegher S."/>
            <person name="Souza F.N."/>
            <person name="Mota R.A."/>
        </authorList>
    </citation>
    <scope>NUCLEOTIDE SEQUENCE</scope>
    <source>
        <strain evidence="3">BR656</strain>
    </source>
</reference>
<proteinExistence type="inferred from homology"/>
<dbReference type="SUPFAM" id="SSF56601">
    <property type="entry name" value="beta-lactamase/transpeptidase-like"/>
    <property type="match status" value="1"/>
</dbReference>
<dbReference type="PANTHER" id="PTHR33393:SF13">
    <property type="entry name" value="PGA BIOSYNTHESIS PROTEIN CAPA"/>
    <property type="match status" value="1"/>
</dbReference>
<gene>
    <name evidence="3" type="ORF">OWO77_09455</name>
</gene>
<dbReference type="Gene3D" id="3.60.21.10">
    <property type="match status" value="1"/>
</dbReference>
<dbReference type="Gene3D" id="3.40.710.10">
    <property type="entry name" value="DD-peptidase/beta-lactamase superfamily"/>
    <property type="match status" value="1"/>
</dbReference>
<evidence type="ECO:0000313" key="4">
    <source>
        <dbReference type="Proteomes" id="UP001176210"/>
    </source>
</evidence>
<accession>A0ABT7HYQ8</accession>
<feature type="domain" description="Capsule synthesis protein CapA" evidence="2">
    <location>
        <begin position="256"/>
        <end position="511"/>
    </location>
</feature>
<dbReference type="InterPro" id="IPR012338">
    <property type="entry name" value="Beta-lactam/transpept-like"/>
</dbReference>
<dbReference type="InterPro" id="IPR001967">
    <property type="entry name" value="Peptidase_S11_N"/>
</dbReference>
<comment type="caution">
    <text evidence="3">The sequence shown here is derived from an EMBL/GenBank/DDBJ whole genome shotgun (WGS) entry which is preliminary data.</text>
</comment>
<dbReference type="Proteomes" id="UP001176210">
    <property type="component" value="Unassembled WGS sequence"/>
</dbReference>
<evidence type="ECO:0000313" key="3">
    <source>
        <dbReference type="EMBL" id="MDL0117188.1"/>
    </source>
</evidence>
<reference evidence="3" key="2">
    <citation type="journal article" date="2023" name="Vet. Microbiol.">
        <title>Emergence of livestock-associated Mammaliicoccus sciuri ST71 co-harbouring mecA and mecC genes in Brazil.</title>
        <authorList>
            <person name="de Moura G.S."/>
            <person name="de Carvalho E."/>
            <person name="Ramos Sanchez E.M."/>
            <person name="Sellera F.P."/>
            <person name="Marques M.F.S."/>
            <person name="Heinemann M.B."/>
            <person name="De Vliegher S."/>
            <person name="Souza F.N."/>
            <person name="Mota R.A."/>
        </authorList>
    </citation>
    <scope>NUCLEOTIDE SEQUENCE</scope>
    <source>
        <strain evidence="3">BR656</strain>
    </source>
</reference>
<protein>
    <submittedName>
        <fullName evidence="3">CapA family protein</fullName>
    </submittedName>
</protein>
<dbReference type="SUPFAM" id="SSF56300">
    <property type="entry name" value="Metallo-dependent phosphatases"/>
    <property type="match status" value="1"/>
</dbReference>
<organism evidence="3 4">
    <name type="scientific">Mammaliicoccus sciuri</name>
    <name type="common">Staphylococcus sciuri</name>
    <dbReference type="NCBI Taxonomy" id="1296"/>
    <lineage>
        <taxon>Bacteria</taxon>
        <taxon>Bacillati</taxon>
        <taxon>Bacillota</taxon>
        <taxon>Bacilli</taxon>
        <taxon>Bacillales</taxon>
        <taxon>Staphylococcaceae</taxon>
        <taxon>Mammaliicoccus</taxon>
    </lineage>
</organism>
<sequence>MNNYKVVAMRLNDKKVLYEKGNKDKNDYGLGNALFLNYVLDLLKYKKIKLQASVKISEFISKTSRKDKVFLEEGKEITIYKLLQLVINLNCNAAVLAIAEHLDPTRNNPAIKVKVKRDEYDLEKQVAINISGRKMKNKPQSYTIEDLLKIGEKMFGQYEKDFKLYNSSLVDYRGTVYENPSFIDTDDRVVCNYLFGSHDNSGIVLTNINNERVLLAIMGADNAFHRDFLLKEAMDEIQFDIKAPKLEVETFTGEKEINFLGDTYFGEFYTERRKKRNQEDALMRYGYDHSLKHLKTFFDPNGYNIINFEAVFTEEGEVSNLEGAKPFLLWANEEKTLNALRLLNLNAVSLGNNHAMDFGLNRLKQTIEGFKNNDLKVFGAGLNSKEALAPIHLNINNRNVYIYNGYWYRKIAYRKFDFYAIGHDAGVAPLYLINEEIRRKKQEDPNCFIIVQPHWGVDFKQILPYQVENAEQLIHSGCDLILGHGPHTIQKLRRYNNTVIVYSMGNGIFNSNGEFDKHDALPYGFLTKLKFLENDEIKLRLVPFYANNLDTFWCPDYVNDEQFKEIVEFIAEGKEYIETDWENRAFEIKIN</sequence>
<dbReference type="Pfam" id="PF00768">
    <property type="entry name" value="Peptidase_S11"/>
    <property type="match status" value="1"/>
</dbReference>
<dbReference type="Pfam" id="PF09587">
    <property type="entry name" value="PGA_cap"/>
    <property type="match status" value="1"/>
</dbReference>
<dbReference type="RefSeq" id="WP_239705677.1">
    <property type="nucleotide sequence ID" value="NZ_JAPNQM010000004.1"/>
</dbReference>
<dbReference type="PANTHER" id="PTHR33393">
    <property type="entry name" value="POLYGLUTAMINE SYNTHESIS ACCESSORY PROTEIN RV0574C-RELATED"/>
    <property type="match status" value="1"/>
</dbReference>
<dbReference type="InterPro" id="IPR029052">
    <property type="entry name" value="Metallo-depent_PP-like"/>
</dbReference>
<dbReference type="SMART" id="SM00854">
    <property type="entry name" value="PGA_cap"/>
    <property type="match status" value="1"/>
</dbReference>
<dbReference type="EMBL" id="JAPNQM010000004">
    <property type="protein sequence ID" value="MDL0117188.1"/>
    <property type="molecule type" value="Genomic_DNA"/>
</dbReference>
<evidence type="ECO:0000259" key="2">
    <source>
        <dbReference type="SMART" id="SM00854"/>
    </source>
</evidence>
<dbReference type="InterPro" id="IPR019079">
    <property type="entry name" value="Capsule_synth_CapA"/>
</dbReference>
<name>A0ABT7HYQ8_MAMSC</name>
<evidence type="ECO:0000256" key="1">
    <source>
        <dbReference type="ARBA" id="ARBA00005662"/>
    </source>
</evidence>
<dbReference type="InterPro" id="IPR052169">
    <property type="entry name" value="CW_Biosynth-Accessory"/>
</dbReference>
<comment type="similarity">
    <text evidence="1">Belongs to the CapA family.</text>
</comment>